<comment type="cofactor">
    <cofactor evidence="1">
        <name>Mg(2+)</name>
        <dbReference type="ChEBI" id="CHEBI:18420"/>
    </cofactor>
</comment>
<evidence type="ECO:0000313" key="18">
    <source>
        <dbReference type="Proteomes" id="UP000504635"/>
    </source>
</evidence>
<evidence type="ECO:0000256" key="6">
    <source>
        <dbReference type="ARBA" id="ARBA00011881"/>
    </source>
</evidence>
<feature type="domain" description="Cytidyltransferase-like" evidence="17">
    <location>
        <begin position="8"/>
        <end position="215"/>
    </location>
</feature>
<dbReference type="RefSeq" id="XP_030761750.1">
    <property type="nucleotide sequence ID" value="XM_030905890.1"/>
</dbReference>
<gene>
    <name evidence="19" type="primary">LOC115886644</name>
</gene>
<evidence type="ECO:0000256" key="8">
    <source>
        <dbReference type="ARBA" id="ARBA00022679"/>
    </source>
</evidence>
<accession>A0A6J2YFT0</accession>
<dbReference type="Pfam" id="PF01467">
    <property type="entry name" value="CTP_transf_like"/>
    <property type="match status" value="1"/>
</dbReference>
<dbReference type="EC" id="2.7.7.1" evidence="16"/>
<dbReference type="Gene3D" id="3.40.50.620">
    <property type="entry name" value="HUPs"/>
    <property type="match status" value="1"/>
</dbReference>
<keyword evidence="12 16" id="KW-0520">NAD</keyword>
<dbReference type="NCBIfam" id="TIGR00482">
    <property type="entry name" value="nicotinate (nicotinamide) nucleotide adenylyltransferase"/>
    <property type="match status" value="1"/>
</dbReference>
<comment type="subunit">
    <text evidence="6">Homotetramer.</text>
</comment>
<evidence type="ECO:0000313" key="19">
    <source>
        <dbReference type="RefSeq" id="XP_030761750.1"/>
    </source>
</evidence>
<keyword evidence="11 16" id="KW-0067">ATP-binding</keyword>
<keyword evidence="9 16" id="KW-0548">Nucleotidyltransferase</keyword>
<keyword evidence="13" id="KW-0496">Mitochondrion</keyword>
<evidence type="ECO:0000259" key="17">
    <source>
        <dbReference type="Pfam" id="PF01467"/>
    </source>
</evidence>
<dbReference type="InterPro" id="IPR051182">
    <property type="entry name" value="Euk_NMN_adenylyltrnsfrase"/>
</dbReference>
<dbReference type="InterPro" id="IPR014729">
    <property type="entry name" value="Rossmann-like_a/b/a_fold"/>
</dbReference>
<keyword evidence="18" id="KW-1185">Reference proteome</keyword>
<dbReference type="UniPathway" id="UPA00253">
    <property type="reaction ID" value="UER00332"/>
</dbReference>
<dbReference type="GO" id="GO:0000309">
    <property type="term" value="F:nicotinamide-nucleotide adenylyltransferase activity"/>
    <property type="evidence" value="ECO:0007669"/>
    <property type="project" value="UniProtKB-EC"/>
</dbReference>
<evidence type="ECO:0000256" key="4">
    <source>
        <dbReference type="ARBA" id="ARBA00005019"/>
    </source>
</evidence>
<dbReference type="EC" id="2.7.7.18" evidence="16"/>
<comment type="pathway">
    <text evidence="4">Cofactor biosynthesis; NAD(+) biosynthesis; deamido-NAD(+) from nicotinate D-ribonucleotide: step 1/1.</text>
</comment>
<dbReference type="GO" id="GO:0009435">
    <property type="term" value="P:NAD+ biosynthetic process"/>
    <property type="evidence" value="ECO:0007669"/>
    <property type="project" value="UniProtKB-UniPathway"/>
</dbReference>
<keyword evidence="10 16" id="KW-0547">Nucleotide-binding</keyword>
<reference evidence="19" key="1">
    <citation type="submission" date="2025-08" db="UniProtKB">
        <authorList>
            <consortium name="RefSeq"/>
        </authorList>
    </citation>
    <scope>IDENTIFICATION</scope>
    <source>
        <tissue evidence="19">Gonads</tissue>
    </source>
</reference>
<dbReference type="FunCoup" id="A0A6J2YFT0">
    <property type="interactions" value="661"/>
</dbReference>
<dbReference type="FunFam" id="3.40.50.620:FF:000221">
    <property type="entry name" value="Nicotinamide/nicotinic acid mononucleotide adenylyltransferase 3"/>
    <property type="match status" value="1"/>
</dbReference>
<comment type="catalytic activity">
    <reaction evidence="16">
        <text>beta-nicotinamide D-ribonucleotide + ATP + H(+) = diphosphate + NAD(+)</text>
        <dbReference type="Rhea" id="RHEA:21360"/>
        <dbReference type="ChEBI" id="CHEBI:14649"/>
        <dbReference type="ChEBI" id="CHEBI:15378"/>
        <dbReference type="ChEBI" id="CHEBI:30616"/>
        <dbReference type="ChEBI" id="CHEBI:33019"/>
        <dbReference type="ChEBI" id="CHEBI:57540"/>
        <dbReference type="EC" id="2.7.7.1"/>
    </reaction>
</comment>
<dbReference type="PANTHER" id="PTHR12039:SF0">
    <property type="entry name" value="NICOTINAMIDE-NUCLEOTIDE ADENYLYLTRANSFERASE"/>
    <property type="match status" value="1"/>
</dbReference>
<evidence type="ECO:0000256" key="5">
    <source>
        <dbReference type="ARBA" id="ARBA00007064"/>
    </source>
</evidence>
<protein>
    <recommendedName>
        <fullName evidence="16">Nicotinamide-nucleotide adenylyltransferase</fullName>
        <ecNumber evidence="16">2.7.7.1</ecNumber>
        <ecNumber evidence="16">2.7.7.18</ecNumber>
    </recommendedName>
</protein>
<dbReference type="GO" id="GO:0004515">
    <property type="term" value="F:nicotinate-nucleotide adenylyltransferase activity"/>
    <property type="evidence" value="ECO:0007669"/>
    <property type="project" value="UniProtKB-EC"/>
</dbReference>
<evidence type="ECO:0000256" key="7">
    <source>
        <dbReference type="ARBA" id="ARBA00022642"/>
    </source>
</evidence>
<comment type="function">
    <text evidence="15">Catalyzes the formation of NAD(+) from nicotinamide mononucleotide (NMN) and ATP. Can also use the deamidated form; nicotinic acid mononucleotide (NaMN) as substrate with the same efficiency. Can use triazofurin monophosphate (TrMP) as substrate. Can also use GTP and ITP as nucleotide donors. Also catalyzes the reverse reaction, i.e. the pyrophosphorolytic cleavage of NAD(+). For the pyrophosphorolytic activity, can use NAD(+), NADH, NaAD, nicotinic acid adenine dinucleotide phosphate (NHD), nicotinamide guanine dinucleotide (NGD) as substrates. Fails to cleave phosphorylated dinucleotides NADP(+), NADPH and NaADP(+). Protects against axonal degeneration following injury. May be involved in the maintenance of axonal integrity. Also functions as a stress-response chaperone protein that prevents toxic aggregation of proteins; this function may be independent of its NAD(+) synthesis activity.</text>
</comment>
<keyword evidence="7 16" id="KW-0662">Pyridine nucleotide biosynthesis</keyword>
<organism evidence="18 19">
    <name type="scientific">Sitophilus oryzae</name>
    <name type="common">Rice weevil</name>
    <name type="synonym">Curculio oryzae</name>
    <dbReference type="NCBI Taxonomy" id="7048"/>
    <lineage>
        <taxon>Eukaryota</taxon>
        <taxon>Metazoa</taxon>
        <taxon>Ecdysozoa</taxon>
        <taxon>Arthropoda</taxon>
        <taxon>Hexapoda</taxon>
        <taxon>Insecta</taxon>
        <taxon>Pterygota</taxon>
        <taxon>Neoptera</taxon>
        <taxon>Endopterygota</taxon>
        <taxon>Coleoptera</taxon>
        <taxon>Polyphaga</taxon>
        <taxon>Cucujiformia</taxon>
        <taxon>Curculionidae</taxon>
        <taxon>Dryophthorinae</taxon>
        <taxon>Sitophilus</taxon>
    </lineage>
</organism>
<dbReference type="SUPFAM" id="SSF52374">
    <property type="entry name" value="Nucleotidylyl transferase"/>
    <property type="match status" value="1"/>
</dbReference>
<proteinExistence type="inferred from homology"/>
<evidence type="ECO:0000256" key="15">
    <source>
        <dbReference type="ARBA" id="ARBA00093425"/>
    </source>
</evidence>
<dbReference type="GO" id="GO:0005759">
    <property type="term" value="C:mitochondrial matrix"/>
    <property type="evidence" value="ECO:0007669"/>
    <property type="project" value="UniProtKB-ARBA"/>
</dbReference>
<comment type="pathway">
    <text evidence="3 16">Cofactor biosynthesis; NAD(+) biosynthesis; NAD(+) from nicotinamide D-ribonucleotide: step 1/1.</text>
</comment>
<evidence type="ECO:0000256" key="1">
    <source>
        <dbReference type="ARBA" id="ARBA00001946"/>
    </source>
</evidence>
<comment type="subcellular location">
    <subcellularLocation>
        <location evidence="2">Mitochondrion</location>
    </subcellularLocation>
</comment>
<dbReference type="CTD" id="42987"/>
<evidence type="ECO:0000256" key="9">
    <source>
        <dbReference type="ARBA" id="ARBA00022695"/>
    </source>
</evidence>
<dbReference type="AlphaFoldDB" id="A0A6J2YFT0"/>
<comment type="similarity">
    <text evidence="5 16">Belongs to the eukaryotic NMN adenylyltransferase family.</text>
</comment>
<dbReference type="CDD" id="cd09286">
    <property type="entry name" value="NMNAT_Eukarya"/>
    <property type="match status" value="1"/>
</dbReference>
<evidence type="ECO:0000256" key="13">
    <source>
        <dbReference type="ARBA" id="ARBA00023128"/>
    </source>
</evidence>
<dbReference type="InterPro" id="IPR005248">
    <property type="entry name" value="NadD/NMNAT"/>
</dbReference>
<comment type="catalytic activity">
    <reaction evidence="14 16">
        <text>nicotinate beta-D-ribonucleotide + ATP + H(+) = deamido-NAD(+) + diphosphate</text>
        <dbReference type="Rhea" id="RHEA:22860"/>
        <dbReference type="ChEBI" id="CHEBI:15378"/>
        <dbReference type="ChEBI" id="CHEBI:30616"/>
        <dbReference type="ChEBI" id="CHEBI:33019"/>
        <dbReference type="ChEBI" id="CHEBI:57502"/>
        <dbReference type="ChEBI" id="CHEBI:58437"/>
        <dbReference type="EC" id="2.7.7.18"/>
    </reaction>
</comment>
<evidence type="ECO:0000256" key="12">
    <source>
        <dbReference type="ARBA" id="ARBA00023027"/>
    </source>
</evidence>
<evidence type="ECO:0000256" key="14">
    <source>
        <dbReference type="ARBA" id="ARBA00048721"/>
    </source>
</evidence>
<dbReference type="PANTHER" id="PTHR12039">
    <property type="entry name" value="NICOTINAMIDE MONONUCLEOTIDE ADENYLYLTRANSFERASE"/>
    <property type="match status" value="1"/>
</dbReference>
<name>A0A6J2YFT0_SITOR</name>
<dbReference type="InParanoid" id="A0A6J2YFT0"/>
<dbReference type="InterPro" id="IPR004821">
    <property type="entry name" value="Cyt_trans-like"/>
</dbReference>
<evidence type="ECO:0000256" key="2">
    <source>
        <dbReference type="ARBA" id="ARBA00004173"/>
    </source>
</evidence>
<dbReference type="GeneID" id="115886644"/>
<sequence>MKTPVILLACGCFNPATNMHLRMFEIARDFLHRIEQYEVIGGIISPVHDGYGKKELEAATHRLNMIKLALQGNDWVKLSDWESKQETWTRTRQILQYHQNHLNAYLHTSDYNVDVNEEDLKWMPDNIRKRCGNKSVIVKLLCGADLLESFGTPGLWADEDIEDIVGQHGLVVITRSDINPSEFIYNSDLLTKYMFNITIVTEWIRNEISSTKIRRALRRSESVKYLIPDDVIEYIHKHSLYGSKKTKYLSPNDIFDTSTLIPSPSDNLMESPSPTNCLLICNNNLFNRNSRYDKMSIDTTESFKSHTQIPTIRHPGQAVKIITDYEGVHKMLPKEEELKIKVSLGDFKKRLGIKQSKSCASFDEIETQIKQSKEIVSLKECKSCDENLVKFIFTKHGIQVISDVETIV</sequence>
<evidence type="ECO:0000256" key="3">
    <source>
        <dbReference type="ARBA" id="ARBA00004658"/>
    </source>
</evidence>
<dbReference type="GO" id="GO:0005524">
    <property type="term" value="F:ATP binding"/>
    <property type="evidence" value="ECO:0007669"/>
    <property type="project" value="UniProtKB-KW"/>
</dbReference>
<evidence type="ECO:0000256" key="16">
    <source>
        <dbReference type="RuleBase" id="RU362021"/>
    </source>
</evidence>
<dbReference type="OrthoDB" id="422187at2759"/>
<dbReference type="KEGG" id="soy:115886644"/>
<dbReference type="Proteomes" id="UP000504635">
    <property type="component" value="Unplaced"/>
</dbReference>
<keyword evidence="8 16" id="KW-0808">Transferase</keyword>
<evidence type="ECO:0000256" key="11">
    <source>
        <dbReference type="ARBA" id="ARBA00022840"/>
    </source>
</evidence>
<evidence type="ECO:0000256" key="10">
    <source>
        <dbReference type="ARBA" id="ARBA00022741"/>
    </source>
</evidence>
<dbReference type="InterPro" id="IPR045094">
    <property type="entry name" value="NMNAT_euk"/>
</dbReference>